<name>A0A5J5FZR4_9BACL</name>
<evidence type="ECO:0008006" key="5">
    <source>
        <dbReference type="Google" id="ProtNLM"/>
    </source>
</evidence>
<dbReference type="Gene3D" id="2.60.120.700">
    <property type="entry name" value="Peptidase G1"/>
    <property type="match status" value="1"/>
</dbReference>
<evidence type="ECO:0000256" key="2">
    <source>
        <dbReference type="SAM" id="MobiDB-lite"/>
    </source>
</evidence>
<feature type="active site" description="Proton acceptor" evidence="1">
    <location>
        <position position="175"/>
    </location>
</feature>
<dbReference type="Proteomes" id="UP000367750">
    <property type="component" value="Unassembled WGS sequence"/>
</dbReference>
<accession>A0A5J5FZR4</accession>
<gene>
    <name evidence="3" type="ORF">F4V43_15455</name>
</gene>
<comment type="caution">
    <text evidence="3">The sequence shown here is derived from an EMBL/GenBank/DDBJ whole genome shotgun (WGS) entry which is preliminary data.</text>
</comment>
<dbReference type="CDD" id="cd13426">
    <property type="entry name" value="Peptidase_G1"/>
    <property type="match status" value="1"/>
</dbReference>
<dbReference type="GO" id="GO:0006508">
    <property type="term" value="P:proteolysis"/>
    <property type="evidence" value="ECO:0007669"/>
    <property type="project" value="InterPro"/>
</dbReference>
<dbReference type="SUPFAM" id="SSF49899">
    <property type="entry name" value="Concanavalin A-like lectins/glucanases"/>
    <property type="match status" value="1"/>
</dbReference>
<dbReference type="InterPro" id="IPR013320">
    <property type="entry name" value="ConA-like_dom_sf"/>
</dbReference>
<dbReference type="PANTHER" id="PTHR37536:SF1">
    <property type="entry name" value="ASPERGILLOPEPSIN, PUTAITVE (AFU_ORTHOLOGUE AFUA_7G01200)"/>
    <property type="match status" value="1"/>
</dbReference>
<dbReference type="InterPro" id="IPR038656">
    <property type="entry name" value="Peptidase_G1_sf"/>
</dbReference>
<feature type="region of interest" description="Disordered" evidence="2">
    <location>
        <begin position="1"/>
        <end position="37"/>
    </location>
</feature>
<evidence type="ECO:0000313" key="4">
    <source>
        <dbReference type="Proteomes" id="UP000367750"/>
    </source>
</evidence>
<dbReference type="AlphaFoldDB" id="A0A5J5FZR4"/>
<dbReference type="PANTHER" id="PTHR37536">
    <property type="entry name" value="PUTATIVE (AFU_ORTHOLOGUE AFUA_3G02970)-RELATED"/>
    <property type="match status" value="1"/>
</dbReference>
<dbReference type="InterPro" id="IPR000250">
    <property type="entry name" value="Peptidase_G1"/>
</dbReference>
<dbReference type="OrthoDB" id="2630173at2"/>
<dbReference type="EMBL" id="VYKK01000022">
    <property type="protein sequence ID" value="KAA8999838.1"/>
    <property type="molecule type" value="Genomic_DNA"/>
</dbReference>
<proteinExistence type="predicted"/>
<keyword evidence="4" id="KW-1185">Reference proteome</keyword>
<evidence type="ECO:0000313" key="3">
    <source>
        <dbReference type="EMBL" id="KAA8999838.1"/>
    </source>
</evidence>
<dbReference type="GO" id="GO:0070007">
    <property type="term" value="F:glutamic-type endopeptidase activity"/>
    <property type="evidence" value="ECO:0007669"/>
    <property type="project" value="InterPro"/>
</dbReference>
<dbReference type="Pfam" id="PF01828">
    <property type="entry name" value="Peptidase_A4"/>
    <property type="match status" value="1"/>
</dbReference>
<evidence type="ECO:0000256" key="1">
    <source>
        <dbReference type="PIRSR" id="PIRSR600250-50"/>
    </source>
</evidence>
<reference evidence="3 4" key="1">
    <citation type="submission" date="2019-09" db="EMBL/GenBank/DDBJ databases">
        <title>Bacillus ochoae sp. nov., Paenibacillus whitsoniae sp. nov., Paenibacillus spiritus sp. nov. Isolated from the Mars Exploration Rover during spacecraft assembly.</title>
        <authorList>
            <person name="Seuylemezian A."/>
            <person name="Vaishampayan P."/>
        </authorList>
    </citation>
    <scope>NUCLEOTIDE SEQUENCE [LARGE SCALE GENOMIC DNA]</scope>
    <source>
        <strain evidence="3 4">MER_111</strain>
    </source>
</reference>
<organism evidence="3 4">
    <name type="scientific">Paenibacillus spiritus</name>
    <dbReference type="NCBI Taxonomy" id="2496557"/>
    <lineage>
        <taxon>Bacteria</taxon>
        <taxon>Bacillati</taxon>
        <taxon>Bacillota</taxon>
        <taxon>Bacilli</taxon>
        <taxon>Bacillales</taxon>
        <taxon>Paenibacillaceae</taxon>
        <taxon>Paenibacillus</taxon>
    </lineage>
</organism>
<sequence length="269" mass="29893">MPASGPAATSTRRPLPGRHRHRPCSITGRPSPSGRERLGWASSNWSGYALSGRKGRFRSISAEWRVPTVRPTRQPSYSSAWIGIDGFRNSSLIQTGTAHEFVDGKARYYAWWEILPAAETPIPYPVLPGDRMRASIRRQSSGLWRIALCNLTRGWSFCTDRSYSGPMTSAEWILEPPFVDGAPTRLAALTPVCFFRCRVNGRNPRLRLRDGGILIQNGRVYAVPTAPSARGDAFAVRRLGPPLGKLRLAARLIRRKPCRHPSPHTKSNG</sequence>
<protein>
    <recommendedName>
        <fullName evidence="5">Peptidase A4 family protein</fullName>
    </recommendedName>
</protein>